<dbReference type="InterPro" id="IPR009351">
    <property type="entry name" value="AlkZ-like"/>
</dbReference>
<keyword evidence="1" id="KW-0238">DNA-binding</keyword>
<comment type="caution">
    <text evidence="1">The sequence shown here is derived from an EMBL/GenBank/DDBJ whole genome shotgun (WGS) entry which is preliminary data.</text>
</comment>
<dbReference type="Pfam" id="PF06224">
    <property type="entry name" value="AlkZ-like"/>
    <property type="match status" value="1"/>
</dbReference>
<dbReference type="RefSeq" id="WP_344671481.1">
    <property type="nucleotide sequence ID" value="NZ_BAAAQN010000083.1"/>
</dbReference>
<dbReference type="Proteomes" id="UP001500751">
    <property type="component" value="Unassembled WGS sequence"/>
</dbReference>
<protein>
    <submittedName>
        <fullName evidence="1">Winged helix DNA-binding domain-containing protein</fullName>
    </submittedName>
</protein>
<proteinExistence type="predicted"/>
<accession>A0ABP5H1K7</accession>
<evidence type="ECO:0000313" key="2">
    <source>
        <dbReference type="Proteomes" id="UP001500751"/>
    </source>
</evidence>
<sequence>MTLRTVDAAERRARLADRHLLAPSRRAATAEDVAEALVALHATDAATVYLTALARLAEPATAEVERALYDDRTLVRMHGMRQTLFVFPADLASVVQASITRELWAKERANLMKSARDAGLDETWLDRVETETLAEVRRRGTATGAELGKAVPGLRDKVLYGKGTKWETWQPASARVLRVLGFDGAVTRGRPVGSWLSSQHRWEPGAGHTEMPVAEAQAQLARRWLRTFGPATEADLKWWTGWKVTDARRALKAIAAVEVALHEGVGWLLPDDLEPAGRLGSTTTTEPWAALLPGLDPTAMGWQSREWYLPEALRPQLFDRAGNVGPTVWWNGEVIGGWAQRADGTIATRVLRDVGSDAVKAVGVEAQRWEGLLGETRVTPRFRVPLERELSGG</sequence>
<dbReference type="PANTHER" id="PTHR38479:SF2">
    <property type="entry name" value="WINGED HELIX DNA-BINDING DOMAIN-CONTAINING PROTEIN"/>
    <property type="match status" value="1"/>
</dbReference>
<dbReference type="GO" id="GO:0003677">
    <property type="term" value="F:DNA binding"/>
    <property type="evidence" value="ECO:0007669"/>
    <property type="project" value="UniProtKB-KW"/>
</dbReference>
<gene>
    <name evidence="1" type="ORF">GCM10009839_85560</name>
</gene>
<reference evidence="2" key="1">
    <citation type="journal article" date="2019" name="Int. J. Syst. Evol. Microbiol.">
        <title>The Global Catalogue of Microorganisms (GCM) 10K type strain sequencing project: providing services to taxonomists for standard genome sequencing and annotation.</title>
        <authorList>
            <consortium name="The Broad Institute Genomics Platform"/>
            <consortium name="The Broad Institute Genome Sequencing Center for Infectious Disease"/>
            <person name="Wu L."/>
            <person name="Ma J."/>
        </authorList>
    </citation>
    <scope>NUCLEOTIDE SEQUENCE [LARGE SCALE GENOMIC DNA]</scope>
    <source>
        <strain evidence="2">JCM 16014</strain>
    </source>
</reference>
<name>A0ABP5H1K7_9ACTN</name>
<dbReference type="PANTHER" id="PTHR38479">
    <property type="entry name" value="LMO0824 PROTEIN"/>
    <property type="match status" value="1"/>
</dbReference>
<evidence type="ECO:0000313" key="1">
    <source>
        <dbReference type="EMBL" id="GAA2061426.1"/>
    </source>
</evidence>
<keyword evidence="2" id="KW-1185">Reference proteome</keyword>
<dbReference type="EMBL" id="BAAAQN010000083">
    <property type="protein sequence ID" value="GAA2061426.1"/>
    <property type="molecule type" value="Genomic_DNA"/>
</dbReference>
<organism evidence="1 2">
    <name type="scientific">Catenulispora yoronensis</name>
    <dbReference type="NCBI Taxonomy" id="450799"/>
    <lineage>
        <taxon>Bacteria</taxon>
        <taxon>Bacillati</taxon>
        <taxon>Actinomycetota</taxon>
        <taxon>Actinomycetes</taxon>
        <taxon>Catenulisporales</taxon>
        <taxon>Catenulisporaceae</taxon>
        <taxon>Catenulispora</taxon>
    </lineage>
</organism>